<dbReference type="EMBL" id="JACGCM010001586">
    <property type="protein sequence ID" value="KAF6153058.1"/>
    <property type="molecule type" value="Genomic_DNA"/>
</dbReference>
<organism evidence="1 2">
    <name type="scientific">Kingdonia uniflora</name>
    <dbReference type="NCBI Taxonomy" id="39325"/>
    <lineage>
        <taxon>Eukaryota</taxon>
        <taxon>Viridiplantae</taxon>
        <taxon>Streptophyta</taxon>
        <taxon>Embryophyta</taxon>
        <taxon>Tracheophyta</taxon>
        <taxon>Spermatophyta</taxon>
        <taxon>Magnoliopsida</taxon>
        <taxon>Ranunculales</taxon>
        <taxon>Circaeasteraceae</taxon>
        <taxon>Kingdonia</taxon>
    </lineage>
</organism>
<keyword evidence="2" id="KW-1185">Reference proteome</keyword>
<comment type="caution">
    <text evidence="1">The sequence shown here is derived from an EMBL/GenBank/DDBJ whole genome shotgun (WGS) entry which is preliminary data.</text>
</comment>
<gene>
    <name evidence="1" type="ORF">GIB67_034780</name>
</gene>
<dbReference type="Proteomes" id="UP000541444">
    <property type="component" value="Unassembled WGS sequence"/>
</dbReference>
<accession>A0A7J7ME83</accession>
<dbReference type="OrthoDB" id="1620396at2759"/>
<proteinExistence type="predicted"/>
<name>A0A7J7ME83_9MAGN</name>
<dbReference type="AlphaFoldDB" id="A0A7J7ME83"/>
<sequence>MDVSYVFWNLIFYTVNHTPSSYTAERTSSISRADSVYYPHNGMMEVSHNIIPAQTSQMEMIHGMNGIVIKLESDYSNGSAFTFGADGNVRPTIGDTSGATYSSVESNSEPLNEQPLVDNDISSFGFLGQIPRNFSLSDLTADFSQSTGGLSIFNHL</sequence>
<reference evidence="1 2" key="1">
    <citation type="journal article" date="2020" name="IScience">
        <title>Genome Sequencing of the Endangered Kingdonia uniflora (Circaeasteraceae, Ranunculales) Reveals Potential Mechanisms of Evolutionary Specialization.</title>
        <authorList>
            <person name="Sun Y."/>
            <person name="Deng T."/>
            <person name="Zhang A."/>
            <person name="Moore M.J."/>
            <person name="Landis J.B."/>
            <person name="Lin N."/>
            <person name="Zhang H."/>
            <person name="Zhang X."/>
            <person name="Huang J."/>
            <person name="Zhang X."/>
            <person name="Sun H."/>
            <person name="Wang H."/>
        </authorList>
    </citation>
    <scope>NUCLEOTIDE SEQUENCE [LARGE SCALE GENOMIC DNA]</scope>
    <source>
        <strain evidence="1">TB1705</strain>
        <tissue evidence="1">Leaf</tissue>
    </source>
</reference>
<evidence type="ECO:0000313" key="1">
    <source>
        <dbReference type="EMBL" id="KAF6153058.1"/>
    </source>
</evidence>
<protein>
    <submittedName>
        <fullName evidence="1">Uncharacterized protein</fullName>
    </submittedName>
</protein>
<evidence type="ECO:0000313" key="2">
    <source>
        <dbReference type="Proteomes" id="UP000541444"/>
    </source>
</evidence>